<protein>
    <recommendedName>
        <fullName evidence="3">Helix-turn-helix domain-containing protein</fullName>
    </recommendedName>
</protein>
<dbReference type="STRING" id="652787.SAMN05216490_0021"/>
<proteinExistence type="predicted"/>
<dbReference type="AlphaFoldDB" id="A0A1H1M968"/>
<dbReference type="PANTHER" id="PTHR34585:SF22">
    <property type="entry name" value="HELIX-TURN-HELIX DOMAIN-CONTAINING PROTEIN"/>
    <property type="match status" value="1"/>
</dbReference>
<dbReference type="OrthoDB" id="1524679at2"/>
<dbReference type="RefSeq" id="WP_091367523.1">
    <property type="nucleotide sequence ID" value="NZ_LT629740.1"/>
</dbReference>
<gene>
    <name evidence="1" type="ORF">SAMN05216490_0021</name>
</gene>
<dbReference type="Proteomes" id="UP000199679">
    <property type="component" value="Chromosome I"/>
</dbReference>
<sequence>MSPDELVTKRDLEKFRQELFEFLKPLKESQGLQQQQWLRSKDVRKLLNISTGTLQNLRIKGILRYRKAGSIFFYKAEDIDKMLANPEKKSSRRKP</sequence>
<evidence type="ECO:0008006" key="3">
    <source>
        <dbReference type="Google" id="ProtNLM"/>
    </source>
</evidence>
<dbReference type="PANTHER" id="PTHR34585">
    <property type="match status" value="1"/>
</dbReference>
<evidence type="ECO:0000313" key="2">
    <source>
        <dbReference type="Proteomes" id="UP000199679"/>
    </source>
</evidence>
<dbReference type="EMBL" id="LT629740">
    <property type="protein sequence ID" value="SDR83102.1"/>
    <property type="molecule type" value="Genomic_DNA"/>
</dbReference>
<name>A0A1H1M968_MUCMA</name>
<accession>A0A1H1M968</accession>
<reference evidence="1 2" key="1">
    <citation type="submission" date="2016-10" db="EMBL/GenBank/DDBJ databases">
        <authorList>
            <person name="de Groot N.N."/>
        </authorList>
    </citation>
    <scope>NUCLEOTIDE SEQUENCE [LARGE SCALE GENOMIC DNA]</scope>
    <source>
        <strain evidence="1 2">MP1X4</strain>
    </source>
</reference>
<evidence type="ECO:0000313" key="1">
    <source>
        <dbReference type="EMBL" id="SDR83102.1"/>
    </source>
</evidence>
<keyword evidence="2" id="KW-1185">Reference proteome</keyword>
<organism evidence="1 2">
    <name type="scientific">Mucilaginibacter mallensis</name>
    <dbReference type="NCBI Taxonomy" id="652787"/>
    <lineage>
        <taxon>Bacteria</taxon>
        <taxon>Pseudomonadati</taxon>
        <taxon>Bacteroidota</taxon>
        <taxon>Sphingobacteriia</taxon>
        <taxon>Sphingobacteriales</taxon>
        <taxon>Sphingobacteriaceae</taxon>
        <taxon>Mucilaginibacter</taxon>
    </lineage>
</organism>